<sequence>MPIQRIYYDHVNEELVPYWYVLTFKRNEISWDKNVFFFDAIAPFEYLNRDQYDESIISVSIYMSDLIINPVNPQLIGINLNNVSKRVLKYAVFPSDVKQFIIPIPDINEVIKLLPNRKKQSFIINR</sequence>
<organism evidence="1 2">
    <name type="scientific">Metabacillus idriensis</name>
    <dbReference type="NCBI Taxonomy" id="324768"/>
    <lineage>
        <taxon>Bacteria</taxon>
        <taxon>Bacillati</taxon>
        <taxon>Bacillota</taxon>
        <taxon>Bacilli</taxon>
        <taxon>Bacillales</taxon>
        <taxon>Bacillaceae</taxon>
        <taxon>Metabacillus</taxon>
    </lineage>
</organism>
<evidence type="ECO:0000313" key="1">
    <source>
        <dbReference type="EMBL" id="MRX54791.1"/>
    </source>
</evidence>
<dbReference type="EMBL" id="WKKF01000002">
    <property type="protein sequence ID" value="MRX54791.1"/>
    <property type="molecule type" value="Genomic_DNA"/>
</dbReference>
<comment type="caution">
    <text evidence="1">The sequence shown here is derived from an EMBL/GenBank/DDBJ whole genome shotgun (WGS) entry which is preliminary data.</text>
</comment>
<dbReference type="RefSeq" id="WP_154318748.1">
    <property type="nucleotide sequence ID" value="NZ_CAJGAA010000002.1"/>
</dbReference>
<protein>
    <submittedName>
        <fullName evidence="1">Uncharacterized protein</fullName>
    </submittedName>
</protein>
<reference evidence="1 2" key="1">
    <citation type="submission" date="2019-11" db="EMBL/GenBank/DDBJ databases">
        <title>Bacillus idriensis genome.</title>
        <authorList>
            <person name="Konopka E.N."/>
            <person name="Newman J.D."/>
        </authorList>
    </citation>
    <scope>NUCLEOTIDE SEQUENCE [LARGE SCALE GENOMIC DNA]</scope>
    <source>
        <strain evidence="1 2">DSM 19097</strain>
    </source>
</reference>
<name>A0A6I2MED9_9BACI</name>
<dbReference type="Proteomes" id="UP000441585">
    <property type="component" value="Unassembled WGS sequence"/>
</dbReference>
<proteinExistence type="predicted"/>
<evidence type="ECO:0000313" key="2">
    <source>
        <dbReference type="Proteomes" id="UP000441585"/>
    </source>
</evidence>
<dbReference type="AlphaFoldDB" id="A0A6I2MED9"/>
<gene>
    <name evidence="1" type="ORF">GJU41_12480</name>
</gene>
<keyword evidence="2" id="KW-1185">Reference proteome</keyword>
<accession>A0A6I2MED9</accession>